<proteinExistence type="predicted"/>
<evidence type="ECO:0000313" key="2">
    <source>
        <dbReference type="Proteomes" id="UP001595767"/>
    </source>
</evidence>
<organism evidence="1 2">
    <name type="scientific">Nocardia rhizosphaerae</name>
    <dbReference type="NCBI Taxonomy" id="1691571"/>
    <lineage>
        <taxon>Bacteria</taxon>
        <taxon>Bacillati</taxon>
        <taxon>Actinomycetota</taxon>
        <taxon>Actinomycetes</taxon>
        <taxon>Mycobacteriales</taxon>
        <taxon>Nocardiaceae</taxon>
        <taxon>Nocardia</taxon>
    </lineage>
</organism>
<reference evidence="2" key="1">
    <citation type="journal article" date="2019" name="Int. J. Syst. Evol. Microbiol.">
        <title>The Global Catalogue of Microorganisms (GCM) 10K type strain sequencing project: providing services to taxonomists for standard genome sequencing and annotation.</title>
        <authorList>
            <consortium name="The Broad Institute Genomics Platform"/>
            <consortium name="The Broad Institute Genome Sequencing Center for Infectious Disease"/>
            <person name="Wu L."/>
            <person name="Ma J."/>
        </authorList>
    </citation>
    <scope>NUCLEOTIDE SEQUENCE [LARGE SCALE GENOMIC DNA]</scope>
    <source>
        <strain evidence="2">CGMCC 4.7204</strain>
    </source>
</reference>
<evidence type="ECO:0000313" key="1">
    <source>
        <dbReference type="EMBL" id="MFC4127781.1"/>
    </source>
</evidence>
<dbReference type="EMBL" id="JBHSBA010000015">
    <property type="protein sequence ID" value="MFC4127781.1"/>
    <property type="molecule type" value="Genomic_DNA"/>
</dbReference>
<comment type="caution">
    <text evidence="1">The sequence shown here is derived from an EMBL/GenBank/DDBJ whole genome shotgun (WGS) entry which is preliminary data.</text>
</comment>
<keyword evidence="2" id="KW-1185">Reference proteome</keyword>
<gene>
    <name evidence="1" type="ORF">ACFOW8_22905</name>
</gene>
<dbReference type="RefSeq" id="WP_378553484.1">
    <property type="nucleotide sequence ID" value="NZ_JBHSBA010000015.1"/>
</dbReference>
<protein>
    <submittedName>
        <fullName evidence="1">Uncharacterized protein</fullName>
    </submittedName>
</protein>
<sequence>MLDLIRGTRASEVVDGASTPAGRLRAGDVVLDATRSYRVISTSFSDARRAGRVVADTADLVTGRLRVLYFRSADTMVTVKAA</sequence>
<name>A0ABV8LA99_9NOCA</name>
<dbReference type="Proteomes" id="UP001595767">
    <property type="component" value="Unassembled WGS sequence"/>
</dbReference>
<accession>A0ABV8LA99</accession>